<comment type="caution">
    <text evidence="2">The sequence shown here is derived from an EMBL/GenBank/DDBJ whole genome shotgun (WGS) entry which is preliminary data.</text>
</comment>
<gene>
    <name evidence="2" type="ORF">Kpho01_27230</name>
</gene>
<dbReference type="EMBL" id="BSRX01000014">
    <property type="protein sequence ID" value="GLW54712.1"/>
    <property type="molecule type" value="Genomic_DNA"/>
</dbReference>
<evidence type="ECO:0000256" key="1">
    <source>
        <dbReference type="SAM" id="MobiDB-lite"/>
    </source>
</evidence>
<name>A0A9W6PH11_9ACTN</name>
<accession>A0A9W6PH11</accession>
<reference evidence="2" key="1">
    <citation type="submission" date="2023-02" db="EMBL/GenBank/DDBJ databases">
        <title>Kitasatospora phosalacinea NBRC 14362.</title>
        <authorList>
            <person name="Ichikawa N."/>
            <person name="Sato H."/>
            <person name="Tonouchi N."/>
        </authorList>
    </citation>
    <scope>NUCLEOTIDE SEQUENCE</scope>
    <source>
        <strain evidence="2">NBRC 14362</strain>
    </source>
</reference>
<evidence type="ECO:0000313" key="3">
    <source>
        <dbReference type="Proteomes" id="UP001165143"/>
    </source>
</evidence>
<dbReference type="Proteomes" id="UP001165143">
    <property type="component" value="Unassembled WGS sequence"/>
</dbReference>
<protein>
    <submittedName>
        <fullName evidence="2">Uncharacterized protein</fullName>
    </submittedName>
</protein>
<dbReference type="RefSeq" id="WP_033254882.1">
    <property type="nucleotide sequence ID" value="NZ_BSRX01000014.1"/>
</dbReference>
<dbReference type="AlphaFoldDB" id="A0A9W6PH11"/>
<sequence>MDTHGVVVTGRFPAPAPSAPSAPSAPDDGGGGRYEPDLQERRALARARGAGERSAAWVRALAGRQSEQAHRRALLRTATALERATGAAIVPGGDGAALDGGSRYHLLASWAIGPVYHYGRDAQTLPELTGTERLALVAACALAAAMAGTVGGDFVPELDVLADALEDAVRAGRGGAQKA</sequence>
<organism evidence="2 3">
    <name type="scientific">Kitasatospora phosalacinea</name>
    <dbReference type="NCBI Taxonomy" id="2065"/>
    <lineage>
        <taxon>Bacteria</taxon>
        <taxon>Bacillati</taxon>
        <taxon>Actinomycetota</taxon>
        <taxon>Actinomycetes</taxon>
        <taxon>Kitasatosporales</taxon>
        <taxon>Streptomycetaceae</taxon>
        <taxon>Kitasatospora</taxon>
    </lineage>
</organism>
<proteinExistence type="predicted"/>
<feature type="region of interest" description="Disordered" evidence="1">
    <location>
        <begin position="1"/>
        <end position="36"/>
    </location>
</feature>
<evidence type="ECO:0000313" key="2">
    <source>
        <dbReference type="EMBL" id="GLW54712.1"/>
    </source>
</evidence>